<feature type="transmembrane region" description="Helical" evidence="5">
    <location>
        <begin position="344"/>
        <end position="362"/>
    </location>
</feature>
<evidence type="ECO:0000256" key="3">
    <source>
        <dbReference type="ARBA" id="ARBA00022989"/>
    </source>
</evidence>
<evidence type="ECO:0000256" key="1">
    <source>
        <dbReference type="ARBA" id="ARBA00004141"/>
    </source>
</evidence>
<dbReference type="GO" id="GO:0005886">
    <property type="term" value="C:plasma membrane"/>
    <property type="evidence" value="ECO:0007669"/>
    <property type="project" value="TreeGrafter"/>
</dbReference>
<dbReference type="SUPFAM" id="SSF103473">
    <property type="entry name" value="MFS general substrate transporter"/>
    <property type="match status" value="1"/>
</dbReference>
<gene>
    <name evidence="6" type="ORF">ATNIH1004_008005</name>
</gene>
<organism evidence="6 7">
    <name type="scientific">Aspergillus tanneri</name>
    <dbReference type="NCBI Taxonomy" id="1220188"/>
    <lineage>
        <taxon>Eukaryota</taxon>
        <taxon>Fungi</taxon>
        <taxon>Dikarya</taxon>
        <taxon>Ascomycota</taxon>
        <taxon>Pezizomycotina</taxon>
        <taxon>Eurotiomycetes</taxon>
        <taxon>Eurotiomycetidae</taxon>
        <taxon>Eurotiales</taxon>
        <taxon>Aspergillaceae</taxon>
        <taxon>Aspergillus</taxon>
        <taxon>Aspergillus subgen. Circumdati</taxon>
    </lineage>
</organism>
<feature type="transmembrane region" description="Helical" evidence="5">
    <location>
        <begin position="151"/>
        <end position="175"/>
    </location>
</feature>
<feature type="transmembrane region" description="Helical" evidence="5">
    <location>
        <begin position="181"/>
        <end position="201"/>
    </location>
</feature>
<dbReference type="Proteomes" id="UP000324241">
    <property type="component" value="Unassembled WGS sequence"/>
</dbReference>
<feature type="transmembrane region" description="Helical" evidence="5">
    <location>
        <begin position="113"/>
        <end position="139"/>
    </location>
</feature>
<sequence>MSRTMRGPSLELANANHEGQTRISRTVLTEEHIPYLKGYWVFFAGFGLGLALFLTSAEITIVSTALATISNDLSGSKQSSWVINAYLLSYTGIMSPIPIHALPANQKPRLSRYVGQIIVCRAFQGVGGSGVFSLTLYGLLRIVPPEKYDAVSAAGSTIIALGLILGPLMGGALTVSRAWRWIFLFNLPCGALSWGILCIVIPRYFPYGHREDNSASCTSFRRTLRELAIQSDPLGMLLLLAASLLLVAALLEGNVAYEWSSALIISFFTVSGVLWIFLALWEWYLGLQQGAWPMLPWRTLNSRAWMGVLLGFFLTGPAITIVYIEIPQRFQTVYGKSPLEAGVMLLAYAIASPLGGILASICTGRWHIAFVYLLLLGAILQTVGSFLLSAIPTSTAIYPGQFGYMAIAGLGSGLSMASLYMLTPLVVRKEDQAVAIGASLQIRMLGAALGIAVVNSVLTSYVKAHIPYVGFPFSTQSIEGLPLEAQRQVRTIYAAGYNLQMKTVGAFSATQVLSAALLWKREQIRFIK</sequence>
<dbReference type="RefSeq" id="XP_033425933.1">
    <property type="nucleotide sequence ID" value="XM_033572618.1"/>
</dbReference>
<dbReference type="GeneID" id="54330707"/>
<proteinExistence type="predicted"/>
<evidence type="ECO:0000256" key="4">
    <source>
        <dbReference type="ARBA" id="ARBA00023136"/>
    </source>
</evidence>
<dbReference type="GO" id="GO:0022857">
    <property type="term" value="F:transmembrane transporter activity"/>
    <property type="evidence" value="ECO:0007669"/>
    <property type="project" value="InterPro"/>
</dbReference>
<evidence type="ECO:0000256" key="2">
    <source>
        <dbReference type="ARBA" id="ARBA00022692"/>
    </source>
</evidence>
<feature type="transmembrane region" description="Helical" evidence="5">
    <location>
        <begin position="263"/>
        <end position="284"/>
    </location>
</feature>
<comment type="caution">
    <text evidence="6">The sequence shown here is derived from an EMBL/GenBank/DDBJ whole genome shotgun (WGS) entry which is preliminary data.</text>
</comment>
<reference evidence="6 7" key="1">
    <citation type="submission" date="2019-08" db="EMBL/GenBank/DDBJ databases">
        <title>The genome sequence of a newly discovered highly antifungal drug resistant Aspergillus species, Aspergillus tanneri NIH 1004.</title>
        <authorList>
            <person name="Mounaud S."/>
            <person name="Singh I."/>
            <person name="Joardar V."/>
            <person name="Pakala S."/>
            <person name="Pakala S."/>
            <person name="Venepally P."/>
            <person name="Chung J.K."/>
            <person name="Losada L."/>
            <person name="Nierman W.C."/>
        </authorList>
    </citation>
    <scope>NUCLEOTIDE SEQUENCE [LARGE SCALE GENOMIC DNA]</scope>
    <source>
        <strain evidence="6 7">NIH1004</strain>
    </source>
</reference>
<dbReference type="Gene3D" id="1.20.1250.20">
    <property type="entry name" value="MFS general substrate transporter like domains"/>
    <property type="match status" value="2"/>
</dbReference>
<feature type="transmembrane region" description="Helical" evidence="5">
    <location>
        <begin position="81"/>
        <end position="101"/>
    </location>
</feature>
<comment type="subcellular location">
    <subcellularLocation>
        <location evidence="1">Membrane</location>
        <topology evidence="1">Multi-pass membrane protein</topology>
    </subcellularLocation>
</comment>
<feature type="transmembrane region" description="Helical" evidence="5">
    <location>
        <begin position="369"/>
        <end position="391"/>
    </location>
</feature>
<feature type="transmembrane region" description="Helical" evidence="5">
    <location>
        <begin position="403"/>
        <end position="423"/>
    </location>
</feature>
<name>A0A5M9MHV8_9EURO</name>
<dbReference type="InterPro" id="IPR036259">
    <property type="entry name" value="MFS_trans_sf"/>
</dbReference>
<evidence type="ECO:0000313" key="6">
    <source>
        <dbReference type="EMBL" id="KAA8646572.1"/>
    </source>
</evidence>
<dbReference type="AlphaFoldDB" id="A0A5M9MHV8"/>
<accession>A0A5M9MHV8</accession>
<dbReference type="Pfam" id="PF07690">
    <property type="entry name" value="MFS_1"/>
    <property type="match status" value="1"/>
</dbReference>
<dbReference type="OrthoDB" id="440553at2759"/>
<feature type="transmembrane region" description="Helical" evidence="5">
    <location>
        <begin position="234"/>
        <end position="251"/>
    </location>
</feature>
<dbReference type="InterPro" id="IPR011701">
    <property type="entry name" value="MFS"/>
</dbReference>
<dbReference type="EMBL" id="QUQM01000007">
    <property type="protein sequence ID" value="KAA8646572.1"/>
    <property type="molecule type" value="Genomic_DNA"/>
</dbReference>
<dbReference type="PANTHER" id="PTHR23501">
    <property type="entry name" value="MAJOR FACILITATOR SUPERFAMILY"/>
    <property type="match status" value="1"/>
</dbReference>
<protein>
    <recommendedName>
        <fullName evidence="8">Major facilitator superfamily (MFS) profile domain-containing protein</fullName>
    </recommendedName>
</protein>
<keyword evidence="4 5" id="KW-0472">Membrane</keyword>
<dbReference type="VEuPathDB" id="FungiDB:EYZ11_002602"/>
<keyword evidence="2 5" id="KW-0812">Transmembrane</keyword>
<evidence type="ECO:0008006" key="8">
    <source>
        <dbReference type="Google" id="ProtNLM"/>
    </source>
</evidence>
<feature type="transmembrane region" description="Helical" evidence="5">
    <location>
        <begin position="304"/>
        <end position="324"/>
    </location>
</feature>
<keyword evidence="3 5" id="KW-1133">Transmembrane helix</keyword>
<dbReference type="PANTHER" id="PTHR23501:SF43">
    <property type="entry name" value="MULTIDRUG TRANSPORTER, PUTATIVE (AFU_ORTHOLOGUE AFUA_6G03040)-RELATED"/>
    <property type="match status" value="1"/>
</dbReference>
<feature type="transmembrane region" description="Helical" evidence="5">
    <location>
        <begin position="39"/>
        <end position="69"/>
    </location>
</feature>
<evidence type="ECO:0000313" key="7">
    <source>
        <dbReference type="Proteomes" id="UP000324241"/>
    </source>
</evidence>
<evidence type="ECO:0000256" key="5">
    <source>
        <dbReference type="SAM" id="Phobius"/>
    </source>
</evidence>